<gene>
    <name evidence="2" type="ORF">KIW84_076614</name>
</gene>
<dbReference type="AlphaFoldDB" id="A0A9D4VZP6"/>
<evidence type="ECO:0000313" key="3">
    <source>
        <dbReference type="Proteomes" id="UP001058974"/>
    </source>
</evidence>
<reference evidence="2 3" key="1">
    <citation type="journal article" date="2022" name="Nat. Genet.">
        <title>Improved pea reference genome and pan-genome highlight genomic features and evolutionary characteristics.</title>
        <authorList>
            <person name="Yang T."/>
            <person name="Liu R."/>
            <person name="Luo Y."/>
            <person name="Hu S."/>
            <person name="Wang D."/>
            <person name="Wang C."/>
            <person name="Pandey M.K."/>
            <person name="Ge S."/>
            <person name="Xu Q."/>
            <person name="Li N."/>
            <person name="Li G."/>
            <person name="Huang Y."/>
            <person name="Saxena R.K."/>
            <person name="Ji Y."/>
            <person name="Li M."/>
            <person name="Yan X."/>
            <person name="He Y."/>
            <person name="Liu Y."/>
            <person name="Wang X."/>
            <person name="Xiang C."/>
            <person name="Varshney R.K."/>
            <person name="Ding H."/>
            <person name="Gao S."/>
            <person name="Zong X."/>
        </authorList>
    </citation>
    <scope>NUCLEOTIDE SEQUENCE [LARGE SCALE GENOMIC DNA]</scope>
    <source>
        <strain evidence="2 3">cv. Zhongwan 6</strain>
    </source>
</reference>
<keyword evidence="1" id="KW-0812">Transmembrane</keyword>
<keyword evidence="1" id="KW-1133">Transmembrane helix</keyword>
<keyword evidence="3" id="KW-1185">Reference proteome</keyword>
<organism evidence="2 3">
    <name type="scientific">Pisum sativum</name>
    <name type="common">Garden pea</name>
    <name type="synonym">Lathyrus oleraceus</name>
    <dbReference type="NCBI Taxonomy" id="3888"/>
    <lineage>
        <taxon>Eukaryota</taxon>
        <taxon>Viridiplantae</taxon>
        <taxon>Streptophyta</taxon>
        <taxon>Embryophyta</taxon>
        <taxon>Tracheophyta</taxon>
        <taxon>Spermatophyta</taxon>
        <taxon>Magnoliopsida</taxon>
        <taxon>eudicotyledons</taxon>
        <taxon>Gunneridae</taxon>
        <taxon>Pentapetalae</taxon>
        <taxon>rosids</taxon>
        <taxon>fabids</taxon>
        <taxon>Fabales</taxon>
        <taxon>Fabaceae</taxon>
        <taxon>Papilionoideae</taxon>
        <taxon>50 kb inversion clade</taxon>
        <taxon>NPAAA clade</taxon>
        <taxon>Hologalegina</taxon>
        <taxon>IRL clade</taxon>
        <taxon>Fabeae</taxon>
        <taxon>Lathyrus</taxon>
    </lineage>
</organism>
<protein>
    <submittedName>
        <fullName evidence="2">Uncharacterized protein</fullName>
    </submittedName>
</protein>
<evidence type="ECO:0000256" key="1">
    <source>
        <dbReference type="SAM" id="Phobius"/>
    </source>
</evidence>
<dbReference type="PANTHER" id="PTHR37078">
    <property type="entry name" value="NODULE CYSTEINE-RICH (NCR) SECRETED PEPTIDE"/>
    <property type="match status" value="1"/>
</dbReference>
<dbReference type="PANTHER" id="PTHR37078:SF6">
    <property type="entry name" value="NODULE CYSTEINE-RICH (NCR) SECRETED PEPTIDE"/>
    <property type="match status" value="1"/>
</dbReference>
<proteinExistence type="predicted"/>
<accession>A0A9D4VZP6</accession>
<dbReference type="Gramene" id="Psat07G0661400-T1">
    <property type="protein sequence ID" value="KAI5391879.1"/>
    <property type="gene ID" value="KIW84_076614"/>
</dbReference>
<dbReference type="EMBL" id="JAMSHJ010000007">
    <property type="protein sequence ID" value="KAI5391879.1"/>
    <property type="molecule type" value="Genomic_DNA"/>
</dbReference>
<name>A0A9D4VZP6_PEA</name>
<comment type="caution">
    <text evidence="2">The sequence shown here is derived from an EMBL/GenBank/DDBJ whole genome shotgun (WGS) entry which is preliminary data.</text>
</comment>
<feature type="non-terminal residue" evidence="2">
    <location>
        <position position="99"/>
    </location>
</feature>
<dbReference type="Proteomes" id="UP001058974">
    <property type="component" value="Chromosome 7"/>
</dbReference>
<evidence type="ECO:0000313" key="2">
    <source>
        <dbReference type="EMBL" id="KAI5391879.1"/>
    </source>
</evidence>
<feature type="transmembrane region" description="Helical" evidence="1">
    <location>
        <begin position="12"/>
        <end position="33"/>
    </location>
</feature>
<keyword evidence="1" id="KW-0472">Membrane</keyword>
<sequence length="99" mass="11151">CNYTLKSSQHTFLHLSNMVFNKVHVFLLLIVLISSIREKPSIVEGRVLSLISHQVIGYSKIFATLGVICKCCDDGIEGACKETWKDSCSNVQCLPWKTY</sequence>